<dbReference type="Proteomes" id="UP000269221">
    <property type="component" value="Unassembled WGS sequence"/>
</dbReference>
<evidence type="ECO:0000313" key="1">
    <source>
        <dbReference type="EMBL" id="RMC15435.1"/>
    </source>
</evidence>
<proteinExistence type="predicted"/>
<organism evidence="1 2">
    <name type="scientific">Hirundo rustica rustica</name>
    <dbReference type="NCBI Taxonomy" id="333673"/>
    <lineage>
        <taxon>Eukaryota</taxon>
        <taxon>Metazoa</taxon>
        <taxon>Chordata</taxon>
        <taxon>Craniata</taxon>
        <taxon>Vertebrata</taxon>
        <taxon>Euteleostomi</taxon>
        <taxon>Archelosauria</taxon>
        <taxon>Archosauria</taxon>
        <taxon>Dinosauria</taxon>
        <taxon>Saurischia</taxon>
        <taxon>Theropoda</taxon>
        <taxon>Coelurosauria</taxon>
        <taxon>Aves</taxon>
        <taxon>Neognathae</taxon>
        <taxon>Neoaves</taxon>
        <taxon>Telluraves</taxon>
        <taxon>Australaves</taxon>
        <taxon>Passeriformes</taxon>
        <taxon>Sylvioidea</taxon>
        <taxon>Hirundinidae</taxon>
        <taxon>Hirundo</taxon>
    </lineage>
</organism>
<accession>A0A3M0KQJ5</accession>
<comment type="caution">
    <text evidence="1">The sequence shown here is derived from an EMBL/GenBank/DDBJ whole genome shotgun (WGS) entry which is preliminary data.</text>
</comment>
<dbReference type="EMBL" id="QRBI01000104">
    <property type="protein sequence ID" value="RMC15435.1"/>
    <property type="molecule type" value="Genomic_DNA"/>
</dbReference>
<sequence length="116" mass="13211">MKDEERCHSATTTHNATTLRYQEKLLLTPEERCNIHPNSCGPCVRVRNLNSDQVAFDYDSALHYKTSELLSRVGRERDEILATGLAYSQLCDMDYHGTVAEYEVTAYDPPLSLDKL</sequence>
<dbReference type="AlphaFoldDB" id="A0A3M0KQJ5"/>
<protein>
    <submittedName>
        <fullName evidence="1">Uncharacterized protein</fullName>
    </submittedName>
</protein>
<name>A0A3M0KQJ5_HIRRU</name>
<evidence type="ECO:0000313" key="2">
    <source>
        <dbReference type="Proteomes" id="UP000269221"/>
    </source>
</evidence>
<reference evidence="1 2" key="1">
    <citation type="submission" date="2018-07" db="EMBL/GenBank/DDBJ databases">
        <title>A high quality draft genome assembly of the barn swallow (H. rustica rustica).</title>
        <authorList>
            <person name="Formenti G."/>
            <person name="Chiara M."/>
            <person name="Poveda L."/>
            <person name="Francoijs K.-J."/>
            <person name="Bonisoli-Alquati A."/>
            <person name="Canova L."/>
            <person name="Gianfranceschi L."/>
            <person name="Horner D.S."/>
            <person name="Saino N."/>
        </authorList>
    </citation>
    <scope>NUCLEOTIDE SEQUENCE [LARGE SCALE GENOMIC DNA]</scope>
    <source>
        <strain evidence="1">Chelidonia</strain>
        <tissue evidence="1">Blood</tissue>
    </source>
</reference>
<gene>
    <name evidence="1" type="ORF">DUI87_07626</name>
</gene>
<keyword evidence="2" id="KW-1185">Reference proteome</keyword>